<protein>
    <submittedName>
        <fullName evidence="1">Uncharacterized protein</fullName>
    </submittedName>
</protein>
<dbReference type="RefSeq" id="WP_132937484.1">
    <property type="nucleotide sequence ID" value="NZ_CP119676.1"/>
</dbReference>
<proteinExistence type="predicted"/>
<dbReference type="AlphaFoldDB" id="A0A4R3JFV0"/>
<dbReference type="Proteomes" id="UP000295304">
    <property type="component" value="Unassembled WGS sequence"/>
</dbReference>
<accession>A0A4R3JFV0</accession>
<sequence>MNQLTYANVPTPTPGDDWLRLRDAERRARVNAALEAMPASTRKAVNVVECKDDGQVILRLLEPLSPDKRGTLLLDVEDHLKTSLDNALVVWLEPLGDRSSLRKLRGIEVKS</sequence>
<comment type="caution">
    <text evidence="1">The sequence shown here is derived from an EMBL/GenBank/DDBJ whole genome shotgun (WGS) entry which is preliminary data.</text>
</comment>
<reference evidence="1 2" key="1">
    <citation type="submission" date="2019-03" db="EMBL/GenBank/DDBJ databases">
        <title>Genomic Encyclopedia of Type Strains, Phase IV (KMG-IV): sequencing the most valuable type-strain genomes for metagenomic binning, comparative biology and taxonomic classification.</title>
        <authorList>
            <person name="Goeker M."/>
        </authorList>
    </citation>
    <scope>NUCLEOTIDE SEQUENCE [LARGE SCALE GENOMIC DNA]</scope>
    <source>
        <strain evidence="1 2">DSM 101688</strain>
    </source>
</reference>
<keyword evidence="2" id="KW-1185">Reference proteome</keyword>
<dbReference type="EMBL" id="SLZW01000001">
    <property type="protein sequence ID" value="TCS64727.1"/>
    <property type="molecule type" value="Genomic_DNA"/>
</dbReference>
<evidence type="ECO:0000313" key="1">
    <source>
        <dbReference type="EMBL" id="TCS64727.1"/>
    </source>
</evidence>
<name>A0A4R3JFV0_9PROT</name>
<organism evidence="1 2">
    <name type="scientific">Varunaivibrio sulfuroxidans</name>
    <dbReference type="NCBI Taxonomy" id="1773489"/>
    <lineage>
        <taxon>Bacteria</taxon>
        <taxon>Pseudomonadati</taxon>
        <taxon>Pseudomonadota</taxon>
        <taxon>Alphaproteobacteria</taxon>
        <taxon>Rhodospirillales</taxon>
        <taxon>Magnetovibrionaceae</taxon>
        <taxon>Varunaivibrio</taxon>
    </lineage>
</organism>
<gene>
    <name evidence="1" type="ORF">EDD55_10153</name>
</gene>
<dbReference type="OrthoDB" id="622550at2"/>
<evidence type="ECO:0000313" key="2">
    <source>
        <dbReference type="Proteomes" id="UP000295304"/>
    </source>
</evidence>